<dbReference type="PANTHER" id="PTHR48302">
    <property type="entry name" value="ULP1 PROTEASE FAMILY, C-TERMINAL CATALYTIC DOMAIN CONTAINING PROTEIN"/>
    <property type="match status" value="1"/>
</dbReference>
<reference evidence="1 2" key="1">
    <citation type="journal article" date="2014" name="Nat. Genet.">
        <title>Genome sequence of the hot pepper provides insights into the evolution of pungency in Capsicum species.</title>
        <authorList>
            <person name="Kim S."/>
            <person name="Park M."/>
            <person name="Yeom S.I."/>
            <person name="Kim Y.M."/>
            <person name="Lee J.M."/>
            <person name="Lee H.A."/>
            <person name="Seo E."/>
            <person name="Choi J."/>
            <person name="Cheong K."/>
            <person name="Kim K.T."/>
            <person name="Jung K."/>
            <person name="Lee G.W."/>
            <person name="Oh S.K."/>
            <person name="Bae C."/>
            <person name="Kim S.B."/>
            <person name="Lee H.Y."/>
            <person name="Kim S.Y."/>
            <person name="Kim M.S."/>
            <person name="Kang B.C."/>
            <person name="Jo Y.D."/>
            <person name="Yang H.B."/>
            <person name="Jeong H.J."/>
            <person name="Kang W.H."/>
            <person name="Kwon J.K."/>
            <person name="Shin C."/>
            <person name="Lim J.Y."/>
            <person name="Park J.H."/>
            <person name="Huh J.H."/>
            <person name="Kim J.S."/>
            <person name="Kim B.D."/>
            <person name="Cohen O."/>
            <person name="Paran I."/>
            <person name="Suh M.C."/>
            <person name="Lee S.B."/>
            <person name="Kim Y.K."/>
            <person name="Shin Y."/>
            <person name="Noh S.J."/>
            <person name="Park J."/>
            <person name="Seo Y.S."/>
            <person name="Kwon S.Y."/>
            <person name="Kim H.A."/>
            <person name="Park J.M."/>
            <person name="Kim H.J."/>
            <person name="Choi S.B."/>
            <person name="Bosland P.W."/>
            <person name="Reeves G."/>
            <person name="Jo S.H."/>
            <person name="Lee B.W."/>
            <person name="Cho H.T."/>
            <person name="Choi H.S."/>
            <person name="Lee M.S."/>
            <person name="Yu Y."/>
            <person name="Do Choi Y."/>
            <person name="Park B.S."/>
            <person name="van Deynze A."/>
            <person name="Ashrafi H."/>
            <person name="Hill T."/>
            <person name="Kim W.T."/>
            <person name="Pai H.S."/>
            <person name="Ahn H.K."/>
            <person name="Yeam I."/>
            <person name="Giovannoni J.J."/>
            <person name="Rose J.K."/>
            <person name="Sorensen I."/>
            <person name="Lee S.J."/>
            <person name="Kim R.W."/>
            <person name="Choi I.Y."/>
            <person name="Choi B.S."/>
            <person name="Lim J.S."/>
            <person name="Lee Y.H."/>
            <person name="Choi D."/>
        </authorList>
    </citation>
    <scope>NUCLEOTIDE SEQUENCE [LARGE SCALE GENOMIC DNA]</scope>
    <source>
        <strain evidence="2">cv. CM334</strain>
    </source>
</reference>
<accession>A0A2G2YLP2</accession>
<dbReference type="Gramene" id="PHT70624">
    <property type="protein sequence ID" value="PHT70624"/>
    <property type="gene ID" value="T459_25728"/>
</dbReference>
<dbReference type="PANTHER" id="PTHR48302:SF2">
    <property type="entry name" value="DUF1985 DOMAIN-CONTAINING PROTEIN"/>
    <property type="match status" value="1"/>
</dbReference>
<proteinExistence type="predicted"/>
<name>A0A2G2YLP2_CAPAN</name>
<dbReference type="EMBL" id="AYRZ02000010">
    <property type="protein sequence ID" value="PHT70624.1"/>
    <property type="molecule type" value="Genomic_DNA"/>
</dbReference>
<reference evidence="1 2" key="2">
    <citation type="journal article" date="2017" name="Genome Biol.">
        <title>New reference genome sequences of hot pepper reveal the massive evolution of plant disease-resistance genes by retroduplication.</title>
        <authorList>
            <person name="Kim S."/>
            <person name="Park J."/>
            <person name="Yeom S.I."/>
            <person name="Kim Y.M."/>
            <person name="Seo E."/>
            <person name="Kim K.T."/>
            <person name="Kim M.S."/>
            <person name="Lee J.M."/>
            <person name="Cheong K."/>
            <person name="Shin H.S."/>
            <person name="Kim S.B."/>
            <person name="Han K."/>
            <person name="Lee J."/>
            <person name="Park M."/>
            <person name="Lee H.A."/>
            <person name="Lee H.Y."/>
            <person name="Lee Y."/>
            <person name="Oh S."/>
            <person name="Lee J.H."/>
            <person name="Choi E."/>
            <person name="Choi E."/>
            <person name="Lee S.E."/>
            <person name="Jeon J."/>
            <person name="Kim H."/>
            <person name="Choi G."/>
            <person name="Song H."/>
            <person name="Lee J."/>
            <person name="Lee S.C."/>
            <person name="Kwon J.K."/>
            <person name="Lee H.Y."/>
            <person name="Koo N."/>
            <person name="Hong Y."/>
            <person name="Kim R.W."/>
            <person name="Kang W.H."/>
            <person name="Huh J.H."/>
            <person name="Kang B.C."/>
            <person name="Yang T.J."/>
            <person name="Lee Y.H."/>
            <person name="Bennetzen J.L."/>
            <person name="Choi D."/>
        </authorList>
    </citation>
    <scope>NUCLEOTIDE SEQUENCE [LARGE SCALE GENOMIC DNA]</scope>
    <source>
        <strain evidence="2">cv. CM334</strain>
    </source>
</reference>
<comment type="caution">
    <text evidence="1">The sequence shown here is derived from an EMBL/GenBank/DDBJ whole genome shotgun (WGS) entry which is preliminary data.</text>
</comment>
<sequence length="119" mass="13735">MVEDGKYQFFPWGKVSFSRLMALLRQEFSMEKQLYRLGGIPQIDQKFKDLERVMNDGFSEILESLQQKNEHVNKDAGIEKQSDNVVEQMQSLDSIIPDASVRTDEVTDMEMSLINTIKG</sequence>
<dbReference type="Proteomes" id="UP000222542">
    <property type="component" value="Unassembled WGS sequence"/>
</dbReference>
<evidence type="ECO:0008006" key="3">
    <source>
        <dbReference type="Google" id="ProtNLM"/>
    </source>
</evidence>
<evidence type="ECO:0000313" key="1">
    <source>
        <dbReference type="EMBL" id="PHT70624.1"/>
    </source>
</evidence>
<dbReference type="AlphaFoldDB" id="A0A2G2YLP2"/>
<organism evidence="1 2">
    <name type="scientific">Capsicum annuum</name>
    <name type="common">Capsicum pepper</name>
    <dbReference type="NCBI Taxonomy" id="4072"/>
    <lineage>
        <taxon>Eukaryota</taxon>
        <taxon>Viridiplantae</taxon>
        <taxon>Streptophyta</taxon>
        <taxon>Embryophyta</taxon>
        <taxon>Tracheophyta</taxon>
        <taxon>Spermatophyta</taxon>
        <taxon>Magnoliopsida</taxon>
        <taxon>eudicotyledons</taxon>
        <taxon>Gunneridae</taxon>
        <taxon>Pentapetalae</taxon>
        <taxon>asterids</taxon>
        <taxon>lamiids</taxon>
        <taxon>Solanales</taxon>
        <taxon>Solanaceae</taxon>
        <taxon>Solanoideae</taxon>
        <taxon>Capsiceae</taxon>
        <taxon>Capsicum</taxon>
    </lineage>
</organism>
<protein>
    <recommendedName>
        <fullName evidence="3">DUF1985 domain-containing protein</fullName>
    </recommendedName>
</protein>
<gene>
    <name evidence="1" type="ORF">T459_25728</name>
</gene>
<evidence type="ECO:0000313" key="2">
    <source>
        <dbReference type="Proteomes" id="UP000222542"/>
    </source>
</evidence>
<keyword evidence="2" id="KW-1185">Reference proteome</keyword>